<dbReference type="Pfam" id="PF04371">
    <property type="entry name" value="PAD_porph"/>
    <property type="match status" value="1"/>
</dbReference>
<dbReference type="PANTHER" id="PTHR31377">
    <property type="entry name" value="AGMATINE DEIMINASE-RELATED"/>
    <property type="match status" value="1"/>
</dbReference>
<evidence type="ECO:0000313" key="2">
    <source>
        <dbReference type="EMBL" id="EQD42182.1"/>
    </source>
</evidence>
<dbReference type="GO" id="GO:0009446">
    <property type="term" value="P:putrescine biosynthetic process"/>
    <property type="evidence" value="ECO:0007669"/>
    <property type="project" value="InterPro"/>
</dbReference>
<name>T0ZD81_9ZZZZ</name>
<accession>T0ZD81</accession>
<feature type="non-terminal residue" evidence="2">
    <location>
        <position position="1"/>
    </location>
</feature>
<dbReference type="EMBL" id="AUZZ01007533">
    <property type="protein sequence ID" value="EQD42182.1"/>
    <property type="molecule type" value="Genomic_DNA"/>
</dbReference>
<reference evidence="2" key="2">
    <citation type="journal article" date="2014" name="ISME J.">
        <title>Microbial stratification in low pH oxic and suboxic macroscopic growths along an acid mine drainage.</title>
        <authorList>
            <person name="Mendez-Garcia C."/>
            <person name="Mesa V."/>
            <person name="Sprenger R.R."/>
            <person name="Richter M."/>
            <person name="Diez M.S."/>
            <person name="Solano J."/>
            <person name="Bargiela R."/>
            <person name="Golyshina O.V."/>
            <person name="Manteca A."/>
            <person name="Ramos J.L."/>
            <person name="Gallego J.R."/>
            <person name="Llorente I."/>
            <person name="Martins Dos Santos V.A."/>
            <person name="Jensen O.N."/>
            <person name="Pelaez A.I."/>
            <person name="Sanchez J."/>
            <person name="Ferrer M."/>
        </authorList>
    </citation>
    <scope>NUCLEOTIDE SEQUENCE</scope>
</reference>
<dbReference type="InterPro" id="IPR007466">
    <property type="entry name" value="Peptidyl-Arg-deiminase_porph"/>
</dbReference>
<dbReference type="AlphaFoldDB" id="T0ZD81"/>
<organism evidence="2">
    <name type="scientific">mine drainage metagenome</name>
    <dbReference type="NCBI Taxonomy" id="410659"/>
    <lineage>
        <taxon>unclassified sequences</taxon>
        <taxon>metagenomes</taxon>
        <taxon>ecological metagenomes</taxon>
    </lineage>
</organism>
<gene>
    <name evidence="2" type="ORF">B2A_10446</name>
</gene>
<dbReference type="PANTHER" id="PTHR31377:SF0">
    <property type="entry name" value="AGMATINE DEIMINASE-RELATED"/>
    <property type="match status" value="1"/>
</dbReference>
<dbReference type="GO" id="GO:0047632">
    <property type="term" value="F:agmatine deiminase activity"/>
    <property type="evidence" value="ECO:0007669"/>
    <property type="project" value="TreeGrafter"/>
</dbReference>
<sequence length="105" mass="11643">RMGEQLARLRRADGHPYDLVELPSPGLLTDRSGRWLPATYANFLIINDAVLVPQYGSAADSKVCRMLEAVFPDRILYPVDARPLIQQYGSIHCATLQLPRGVVPA</sequence>
<protein>
    <submittedName>
        <fullName evidence="2">Agmatine deiminase</fullName>
    </submittedName>
</protein>
<proteinExistence type="predicted"/>
<dbReference type="SUPFAM" id="SSF55909">
    <property type="entry name" value="Pentein"/>
    <property type="match status" value="1"/>
</dbReference>
<keyword evidence="1" id="KW-0378">Hydrolase</keyword>
<comment type="caution">
    <text evidence="2">The sequence shown here is derived from an EMBL/GenBank/DDBJ whole genome shotgun (WGS) entry which is preliminary data.</text>
</comment>
<dbReference type="GO" id="GO:0004668">
    <property type="term" value="F:protein-arginine deiminase activity"/>
    <property type="evidence" value="ECO:0007669"/>
    <property type="project" value="InterPro"/>
</dbReference>
<dbReference type="Gene3D" id="3.75.10.10">
    <property type="entry name" value="L-arginine/glycine Amidinotransferase, Chain A"/>
    <property type="match status" value="1"/>
</dbReference>
<evidence type="ECO:0000256" key="1">
    <source>
        <dbReference type="ARBA" id="ARBA00022801"/>
    </source>
</evidence>
<reference evidence="2" key="1">
    <citation type="submission" date="2013-08" db="EMBL/GenBank/DDBJ databases">
        <authorList>
            <person name="Mendez C."/>
            <person name="Richter M."/>
            <person name="Ferrer M."/>
            <person name="Sanchez J."/>
        </authorList>
    </citation>
    <scope>NUCLEOTIDE SEQUENCE</scope>
</reference>